<name>A0A1G2RW72_9BACT</name>
<sequence length="152" mass="17763">MNYTLLILIMLQLLLTSHLFILPLSKKRPVFLDGIEGSLFFFTFLAIIATIIHPLIYIFALVLAFFVYYTHCWIVYGVPMERINNALDRAIIGGKSTSVKKNKGLEIDDNMFVRIVHLGMNICFIQYKNKIYSKKSELIKQIFKKFIQNYFI</sequence>
<proteinExistence type="predicted"/>
<dbReference type="Proteomes" id="UP000177853">
    <property type="component" value="Unassembled WGS sequence"/>
</dbReference>
<keyword evidence="1" id="KW-1133">Transmembrane helix</keyword>
<dbReference type="EMBL" id="MHUM01000009">
    <property type="protein sequence ID" value="OHA77074.1"/>
    <property type="molecule type" value="Genomic_DNA"/>
</dbReference>
<comment type="caution">
    <text evidence="2">The sequence shown here is derived from an EMBL/GenBank/DDBJ whole genome shotgun (WGS) entry which is preliminary data.</text>
</comment>
<evidence type="ECO:0000313" key="3">
    <source>
        <dbReference type="Proteomes" id="UP000177853"/>
    </source>
</evidence>
<gene>
    <name evidence="2" type="ORF">A3H01_02025</name>
</gene>
<protein>
    <submittedName>
        <fullName evidence="2">Uncharacterized protein</fullName>
    </submittedName>
</protein>
<feature type="transmembrane region" description="Helical" evidence="1">
    <location>
        <begin position="55"/>
        <end position="76"/>
    </location>
</feature>
<feature type="transmembrane region" description="Helical" evidence="1">
    <location>
        <begin position="29"/>
        <end position="48"/>
    </location>
</feature>
<accession>A0A1G2RW72</accession>
<organism evidence="2 3">
    <name type="scientific">Candidatus Wildermuthbacteria bacterium RIFCSPLOWO2_12_FULL_40_9</name>
    <dbReference type="NCBI Taxonomy" id="1802467"/>
    <lineage>
        <taxon>Bacteria</taxon>
        <taxon>Candidatus Wildermuthiibacteriota</taxon>
    </lineage>
</organism>
<evidence type="ECO:0000313" key="2">
    <source>
        <dbReference type="EMBL" id="OHA77074.1"/>
    </source>
</evidence>
<keyword evidence="1" id="KW-0472">Membrane</keyword>
<evidence type="ECO:0000256" key="1">
    <source>
        <dbReference type="SAM" id="Phobius"/>
    </source>
</evidence>
<reference evidence="2 3" key="1">
    <citation type="journal article" date="2016" name="Nat. Commun.">
        <title>Thousands of microbial genomes shed light on interconnected biogeochemical processes in an aquifer system.</title>
        <authorList>
            <person name="Anantharaman K."/>
            <person name="Brown C.T."/>
            <person name="Hug L.A."/>
            <person name="Sharon I."/>
            <person name="Castelle C.J."/>
            <person name="Probst A.J."/>
            <person name="Thomas B.C."/>
            <person name="Singh A."/>
            <person name="Wilkins M.J."/>
            <person name="Karaoz U."/>
            <person name="Brodie E.L."/>
            <person name="Williams K.H."/>
            <person name="Hubbard S.S."/>
            <person name="Banfield J.F."/>
        </authorList>
    </citation>
    <scope>NUCLEOTIDE SEQUENCE [LARGE SCALE GENOMIC DNA]</scope>
</reference>
<dbReference type="AlphaFoldDB" id="A0A1G2RW72"/>
<keyword evidence="1" id="KW-0812">Transmembrane</keyword>